<name>A0ABX7I5L8_9BACT</name>
<feature type="domain" description="Probable sensor" evidence="1">
    <location>
        <begin position="49"/>
        <end position="137"/>
    </location>
</feature>
<evidence type="ECO:0000313" key="2">
    <source>
        <dbReference type="EMBL" id="QRR00498.1"/>
    </source>
</evidence>
<accession>A0ABX7I5L8</accession>
<dbReference type="EMBL" id="CP056775">
    <property type="protein sequence ID" value="QRR00498.1"/>
    <property type="molecule type" value="Genomic_DNA"/>
</dbReference>
<dbReference type="RefSeq" id="WP_204661614.1">
    <property type="nucleotide sequence ID" value="NZ_CP056775.1"/>
</dbReference>
<sequence length="393" mass="43222">MIFDLPRPEVSEGASVPVTTYKAARIVSAEVERHFQKHHLSVRSYYEQELAPIPTAGMIETIIDTTFWASLGREEGRSPKISLAFLPPEAAEHPLIFGQNLPLTSANLTKLAPAVERSGIHLGIWNYGGELKIWGTTRVIPGLCFVLEVIEPGMLVIKHRRVDGFGKFVNVAVLKGDQVKVVDESSGRVRDCPSVINSMIGFTASTIWNDSLNILVQVAVSMRSHERGGILLVVPKGSERWRRSIVHPITYQVQPFSELSSVHRRFRDELHPVVWQGQLTAAIDHLAGLTAVDGATIINEQYELLAFGAKISRAEGAPAVEEMLVTEPVLGNVPAVVHPVQNGGTRHLSAAQFVYDQRDTIALVASQDGRFTIFSWSPCEGKVQAHRVDALLL</sequence>
<gene>
    <name evidence="2" type="ORF">HWI92_06035</name>
</gene>
<dbReference type="Pfam" id="PF21751">
    <property type="entry name" value="DACNV"/>
    <property type="match status" value="1"/>
</dbReference>
<evidence type="ECO:0000313" key="3">
    <source>
        <dbReference type="Proteomes" id="UP000612680"/>
    </source>
</evidence>
<dbReference type="Proteomes" id="UP000612680">
    <property type="component" value="Chromosome"/>
</dbReference>
<dbReference type="InterPro" id="IPR048551">
    <property type="entry name" value="DACNV"/>
</dbReference>
<evidence type="ECO:0000259" key="1">
    <source>
        <dbReference type="Pfam" id="PF21751"/>
    </source>
</evidence>
<organism evidence="2 3">
    <name type="scientific">Dyadobacter sandarakinus</name>
    <dbReference type="NCBI Taxonomy" id="2747268"/>
    <lineage>
        <taxon>Bacteria</taxon>
        <taxon>Pseudomonadati</taxon>
        <taxon>Bacteroidota</taxon>
        <taxon>Cytophagia</taxon>
        <taxon>Cytophagales</taxon>
        <taxon>Spirosomataceae</taxon>
        <taxon>Dyadobacter</taxon>
    </lineage>
</organism>
<keyword evidence="3" id="KW-1185">Reference proteome</keyword>
<proteinExistence type="predicted"/>
<reference evidence="2 3" key="1">
    <citation type="submission" date="2020-06" db="EMBL/GenBank/DDBJ databases">
        <title>Dyadobacter sandarakinus sp. nov., isolated from the soil of the Arctic Yellow River Station.</title>
        <authorList>
            <person name="Zhang Y."/>
            <person name="Peng F."/>
        </authorList>
    </citation>
    <scope>NUCLEOTIDE SEQUENCE [LARGE SCALE GENOMIC DNA]</scope>
    <source>
        <strain evidence="2 3">Q3-56</strain>
    </source>
</reference>
<protein>
    <recommendedName>
        <fullName evidence="1">Probable sensor domain-containing protein</fullName>
    </recommendedName>
</protein>